<gene>
    <name evidence="1" type="ORF">MA16_Dca028393</name>
</gene>
<dbReference type="EMBL" id="KZ505564">
    <property type="protein sequence ID" value="PKU59185.1"/>
    <property type="molecule type" value="Genomic_DNA"/>
</dbReference>
<organism evidence="1 2">
    <name type="scientific">Dendrobium catenatum</name>
    <dbReference type="NCBI Taxonomy" id="906689"/>
    <lineage>
        <taxon>Eukaryota</taxon>
        <taxon>Viridiplantae</taxon>
        <taxon>Streptophyta</taxon>
        <taxon>Embryophyta</taxon>
        <taxon>Tracheophyta</taxon>
        <taxon>Spermatophyta</taxon>
        <taxon>Magnoliopsida</taxon>
        <taxon>Liliopsida</taxon>
        <taxon>Asparagales</taxon>
        <taxon>Orchidaceae</taxon>
        <taxon>Epidendroideae</taxon>
        <taxon>Malaxideae</taxon>
        <taxon>Dendrobiinae</taxon>
        <taxon>Dendrobium</taxon>
    </lineage>
</organism>
<name>A0A2I0V6Z9_9ASPA</name>
<dbReference type="Proteomes" id="UP000233837">
    <property type="component" value="Unassembled WGS sequence"/>
</dbReference>
<accession>A0A2I0V6Z9</accession>
<dbReference type="InterPro" id="IPR036259">
    <property type="entry name" value="MFS_trans_sf"/>
</dbReference>
<reference evidence="1 2" key="1">
    <citation type="journal article" date="2016" name="Sci. Rep.">
        <title>The Dendrobium catenatum Lindl. genome sequence provides insights into polysaccharide synthase, floral development and adaptive evolution.</title>
        <authorList>
            <person name="Zhang G.Q."/>
            <person name="Xu Q."/>
            <person name="Bian C."/>
            <person name="Tsai W.C."/>
            <person name="Yeh C.M."/>
            <person name="Liu K.W."/>
            <person name="Yoshida K."/>
            <person name="Zhang L.S."/>
            <person name="Chang S.B."/>
            <person name="Chen F."/>
            <person name="Shi Y."/>
            <person name="Su Y.Y."/>
            <person name="Zhang Y.Q."/>
            <person name="Chen L.J."/>
            <person name="Yin Y."/>
            <person name="Lin M."/>
            <person name="Huang H."/>
            <person name="Deng H."/>
            <person name="Wang Z.W."/>
            <person name="Zhu S.L."/>
            <person name="Zhao X."/>
            <person name="Deng C."/>
            <person name="Niu S.C."/>
            <person name="Huang J."/>
            <person name="Wang M."/>
            <person name="Liu G.H."/>
            <person name="Yang H.J."/>
            <person name="Xiao X.J."/>
            <person name="Hsiao Y.Y."/>
            <person name="Wu W.L."/>
            <person name="Chen Y.Y."/>
            <person name="Mitsuda N."/>
            <person name="Ohme-Takagi M."/>
            <person name="Luo Y.B."/>
            <person name="Van de Peer Y."/>
            <person name="Liu Z.J."/>
        </authorList>
    </citation>
    <scope>NUCLEOTIDE SEQUENCE [LARGE SCALE GENOMIC DNA]</scope>
    <source>
        <tissue evidence="1">The whole plant</tissue>
    </source>
</reference>
<sequence>MPYYGISFNLVTYLTGPLNFSTAAAAAFVNNWSSVSMLLPFLGSLPRCFCCRSVAPPLQNHRPLLSSLCPGLPFSGKTPFVSSLFTTQLN</sequence>
<proteinExistence type="predicted"/>
<dbReference type="Gene3D" id="1.20.1250.20">
    <property type="entry name" value="MFS general substrate transporter like domains"/>
    <property type="match status" value="1"/>
</dbReference>
<dbReference type="AlphaFoldDB" id="A0A2I0V6Z9"/>
<protein>
    <submittedName>
        <fullName evidence="1">Putative peptide/nitrate transporter</fullName>
    </submittedName>
</protein>
<evidence type="ECO:0000313" key="1">
    <source>
        <dbReference type="EMBL" id="PKU59185.1"/>
    </source>
</evidence>
<evidence type="ECO:0000313" key="2">
    <source>
        <dbReference type="Proteomes" id="UP000233837"/>
    </source>
</evidence>
<reference evidence="1 2" key="2">
    <citation type="journal article" date="2017" name="Nature">
        <title>The Apostasia genome and the evolution of orchids.</title>
        <authorList>
            <person name="Zhang G.Q."/>
            <person name="Liu K.W."/>
            <person name="Li Z."/>
            <person name="Lohaus R."/>
            <person name="Hsiao Y.Y."/>
            <person name="Niu S.C."/>
            <person name="Wang J.Y."/>
            <person name="Lin Y.C."/>
            <person name="Xu Q."/>
            <person name="Chen L.J."/>
            <person name="Yoshida K."/>
            <person name="Fujiwara S."/>
            <person name="Wang Z.W."/>
            <person name="Zhang Y.Q."/>
            <person name="Mitsuda N."/>
            <person name="Wang M."/>
            <person name="Liu G.H."/>
            <person name="Pecoraro L."/>
            <person name="Huang H.X."/>
            <person name="Xiao X.J."/>
            <person name="Lin M."/>
            <person name="Wu X.Y."/>
            <person name="Wu W.L."/>
            <person name="Chen Y.Y."/>
            <person name="Chang S.B."/>
            <person name="Sakamoto S."/>
            <person name="Ohme-Takagi M."/>
            <person name="Yagi M."/>
            <person name="Zeng S.J."/>
            <person name="Shen C.Y."/>
            <person name="Yeh C.M."/>
            <person name="Luo Y.B."/>
            <person name="Tsai W.C."/>
            <person name="Van de Peer Y."/>
            <person name="Liu Z.J."/>
        </authorList>
    </citation>
    <scope>NUCLEOTIDE SEQUENCE [LARGE SCALE GENOMIC DNA]</scope>
    <source>
        <tissue evidence="1">The whole plant</tissue>
    </source>
</reference>
<keyword evidence="2" id="KW-1185">Reference proteome</keyword>